<dbReference type="AlphaFoldDB" id="A0A1E5NBI3"/>
<dbReference type="Proteomes" id="UP000095247">
    <property type="component" value="Unassembled WGS sequence"/>
</dbReference>
<organism evidence="1 2">
    <name type="scientific">Brachyspira hampsonii</name>
    <dbReference type="NCBI Taxonomy" id="1287055"/>
    <lineage>
        <taxon>Bacteria</taxon>
        <taxon>Pseudomonadati</taxon>
        <taxon>Spirochaetota</taxon>
        <taxon>Spirochaetia</taxon>
        <taxon>Brachyspirales</taxon>
        <taxon>Brachyspiraceae</taxon>
        <taxon>Brachyspira</taxon>
    </lineage>
</organism>
<dbReference type="EMBL" id="MDCO01000012">
    <property type="protein sequence ID" value="OEJ13526.1"/>
    <property type="molecule type" value="Genomic_DNA"/>
</dbReference>
<dbReference type="RefSeq" id="WP_069726840.1">
    <property type="nucleotide sequence ID" value="NZ_MDCO01000012.1"/>
</dbReference>
<sequence>MKIISIISFISIVLITSCTKDYGVKITKPGADLILSKMQSGNWAGAKSDGNTLTISGSSGTLNGNYTFEEPILGIGGVYKDSNGEYIMAAPSGNELYVVKMNEEAKKAVDAVLDVLDDEGGEAVVGNLISAIIDKGADKIDLSNSDEILKGTNLTADKKAEIENILKNSSGGFTAGEAIK</sequence>
<evidence type="ECO:0000313" key="2">
    <source>
        <dbReference type="Proteomes" id="UP000095247"/>
    </source>
</evidence>
<comment type="caution">
    <text evidence="1">The sequence shown here is derived from an EMBL/GenBank/DDBJ whole genome shotgun (WGS) entry which is preliminary data.</text>
</comment>
<dbReference type="PROSITE" id="PS51257">
    <property type="entry name" value="PROKAR_LIPOPROTEIN"/>
    <property type="match status" value="1"/>
</dbReference>
<reference evidence="1 2" key="1">
    <citation type="submission" date="2016-08" db="EMBL/GenBank/DDBJ databases">
        <title>Characterization and recognition of Brachyspira hampsonii sp. nov., a novel intestinal spirochete that is pathogenic to pigs.</title>
        <authorList>
            <person name="Mirajkar N."/>
            <person name="La T."/>
            <person name="Phillips N."/>
            <person name="Hampson D."/>
            <person name="Gebhart C."/>
        </authorList>
    </citation>
    <scope>NUCLEOTIDE SEQUENCE [LARGE SCALE GENOMIC DNA]</scope>
    <source>
        <strain evidence="1 2">P280/1</strain>
    </source>
</reference>
<evidence type="ECO:0000313" key="1">
    <source>
        <dbReference type="EMBL" id="OEJ13526.1"/>
    </source>
</evidence>
<gene>
    <name evidence="1" type="ORF">BFL38_01900</name>
</gene>
<accession>A0A1E5NBI3</accession>
<name>A0A1E5NBI3_9SPIR</name>
<proteinExistence type="predicted"/>
<protein>
    <submittedName>
        <fullName evidence="1">Uncharacterized protein</fullName>
    </submittedName>
</protein>